<protein>
    <submittedName>
        <fullName evidence="1">Uncharacterized protein</fullName>
    </submittedName>
</protein>
<feature type="non-terminal residue" evidence="1">
    <location>
        <position position="1"/>
    </location>
</feature>
<dbReference type="Proteomes" id="UP000437017">
    <property type="component" value="Unassembled WGS sequence"/>
</dbReference>
<proteinExistence type="predicted"/>
<keyword evidence="2" id="KW-1185">Reference proteome</keyword>
<reference evidence="1 2" key="1">
    <citation type="journal article" date="2019" name="PLoS ONE">
        <title>Genomic analyses reveal an absence of contemporary introgressive admixture between fin whales and blue whales, despite known hybrids.</title>
        <authorList>
            <person name="Westbury M.V."/>
            <person name="Petersen B."/>
            <person name="Lorenzen E.D."/>
        </authorList>
    </citation>
    <scope>NUCLEOTIDE SEQUENCE [LARGE SCALE GENOMIC DNA]</scope>
    <source>
        <strain evidence="1">FinWhale-01</strain>
    </source>
</reference>
<evidence type="ECO:0000313" key="1">
    <source>
        <dbReference type="EMBL" id="KAB0396576.1"/>
    </source>
</evidence>
<comment type="caution">
    <text evidence="1">The sequence shown here is derived from an EMBL/GenBank/DDBJ whole genome shotgun (WGS) entry which is preliminary data.</text>
</comment>
<dbReference type="AlphaFoldDB" id="A0A643C8L4"/>
<sequence length="130" mass="14316">PRPLGWTGPPVVERRRGGWGGASGCGWGCGGRRLCLWEGSSHRITVSNPQPGQDSRLRHCRELQKWGPSCGPGRHGIKLPNQRFCGGQKMWEKPPPTATCRCRRDLSPPTRVVAAPAPVRTLTPPRLQRP</sequence>
<name>A0A643C8L4_BALPH</name>
<dbReference type="EMBL" id="SGJD01002138">
    <property type="protein sequence ID" value="KAB0396576.1"/>
    <property type="molecule type" value="Genomic_DNA"/>
</dbReference>
<evidence type="ECO:0000313" key="2">
    <source>
        <dbReference type="Proteomes" id="UP000437017"/>
    </source>
</evidence>
<accession>A0A643C8L4</accession>
<organism evidence="1 2">
    <name type="scientific">Balaenoptera physalus</name>
    <name type="common">Fin whale</name>
    <name type="synonym">Balaena physalus</name>
    <dbReference type="NCBI Taxonomy" id="9770"/>
    <lineage>
        <taxon>Eukaryota</taxon>
        <taxon>Metazoa</taxon>
        <taxon>Chordata</taxon>
        <taxon>Craniata</taxon>
        <taxon>Vertebrata</taxon>
        <taxon>Euteleostomi</taxon>
        <taxon>Mammalia</taxon>
        <taxon>Eutheria</taxon>
        <taxon>Laurasiatheria</taxon>
        <taxon>Artiodactyla</taxon>
        <taxon>Whippomorpha</taxon>
        <taxon>Cetacea</taxon>
        <taxon>Mysticeti</taxon>
        <taxon>Balaenopteridae</taxon>
        <taxon>Balaenoptera</taxon>
    </lineage>
</organism>
<gene>
    <name evidence="1" type="ORF">E2I00_005855</name>
</gene>